<dbReference type="PROSITE" id="PS00914">
    <property type="entry name" value="SYNTAXIN"/>
    <property type="match status" value="1"/>
</dbReference>
<feature type="domain" description="T-SNARE coiled-coil homology" evidence="4">
    <location>
        <begin position="45"/>
        <end position="84"/>
    </location>
</feature>
<evidence type="ECO:0000256" key="1">
    <source>
        <dbReference type="ARBA" id="ARBA00009063"/>
    </source>
</evidence>
<gene>
    <name evidence="5" type="ORF">HID58_080639</name>
</gene>
<comment type="caution">
    <text evidence="5">The sequence shown here is derived from an EMBL/GenBank/DDBJ whole genome shotgun (WGS) entry which is preliminary data.</text>
</comment>
<evidence type="ECO:0000256" key="2">
    <source>
        <dbReference type="ARBA" id="ARBA00022448"/>
    </source>
</evidence>
<name>A0ABQ7Y813_BRANA</name>
<evidence type="ECO:0000256" key="3">
    <source>
        <dbReference type="ARBA" id="ARBA00022927"/>
    </source>
</evidence>
<proteinExistence type="inferred from homology"/>
<evidence type="ECO:0000313" key="6">
    <source>
        <dbReference type="Proteomes" id="UP000824890"/>
    </source>
</evidence>
<keyword evidence="2" id="KW-0813">Transport</keyword>
<dbReference type="Proteomes" id="UP000824890">
    <property type="component" value="Unassembled WGS sequence"/>
</dbReference>
<sequence length="84" mass="9697">MTTIVELFETGNTEQIFQKAIQEQGRGHVMDTLWRKSKNVMMLDLEKKLLDLQQIFLDMAVLVDTQGEMLDNIESHVSEDTLLT</sequence>
<accession>A0ABQ7Y813</accession>
<organism evidence="5 6">
    <name type="scientific">Brassica napus</name>
    <name type="common">Rape</name>
    <dbReference type="NCBI Taxonomy" id="3708"/>
    <lineage>
        <taxon>Eukaryota</taxon>
        <taxon>Viridiplantae</taxon>
        <taxon>Streptophyta</taxon>
        <taxon>Embryophyta</taxon>
        <taxon>Tracheophyta</taxon>
        <taxon>Spermatophyta</taxon>
        <taxon>Magnoliopsida</taxon>
        <taxon>eudicotyledons</taxon>
        <taxon>Gunneridae</taxon>
        <taxon>Pentapetalae</taxon>
        <taxon>rosids</taxon>
        <taxon>malvids</taxon>
        <taxon>Brassicales</taxon>
        <taxon>Brassicaceae</taxon>
        <taxon>Brassiceae</taxon>
        <taxon>Brassica</taxon>
    </lineage>
</organism>
<dbReference type="InterPro" id="IPR010989">
    <property type="entry name" value="SNARE"/>
</dbReference>
<keyword evidence="3" id="KW-0653">Protein transport</keyword>
<reference evidence="5 6" key="1">
    <citation type="submission" date="2021-05" db="EMBL/GenBank/DDBJ databases">
        <title>Genome Assembly of Synthetic Allotetraploid Brassica napus Reveals Homoeologous Exchanges between Subgenomes.</title>
        <authorList>
            <person name="Davis J.T."/>
        </authorList>
    </citation>
    <scope>NUCLEOTIDE SEQUENCE [LARGE SCALE GENOMIC DNA]</scope>
    <source>
        <strain evidence="6">cv. Da-Ae</strain>
        <tissue evidence="5">Seedling</tissue>
    </source>
</reference>
<dbReference type="InterPro" id="IPR000727">
    <property type="entry name" value="T_SNARE_dom"/>
</dbReference>
<dbReference type="PROSITE" id="PS50192">
    <property type="entry name" value="T_SNARE"/>
    <property type="match status" value="1"/>
</dbReference>
<dbReference type="EMBL" id="JAGKQM010000018">
    <property type="protein sequence ID" value="KAH0863428.1"/>
    <property type="molecule type" value="Genomic_DNA"/>
</dbReference>
<protein>
    <recommendedName>
        <fullName evidence="4">t-SNARE coiled-coil homology domain-containing protein</fullName>
    </recommendedName>
</protein>
<evidence type="ECO:0000313" key="5">
    <source>
        <dbReference type="EMBL" id="KAH0863428.1"/>
    </source>
</evidence>
<keyword evidence="6" id="KW-1185">Reference proteome</keyword>
<dbReference type="InterPro" id="IPR006012">
    <property type="entry name" value="Syntaxin/epimorphin_CS"/>
</dbReference>
<dbReference type="Gene3D" id="1.20.58.70">
    <property type="match status" value="1"/>
</dbReference>
<dbReference type="SUPFAM" id="SSF47661">
    <property type="entry name" value="t-snare proteins"/>
    <property type="match status" value="1"/>
</dbReference>
<comment type="similarity">
    <text evidence="1">Belongs to the syntaxin family.</text>
</comment>
<evidence type="ECO:0000259" key="4">
    <source>
        <dbReference type="PROSITE" id="PS50192"/>
    </source>
</evidence>